<evidence type="ECO:0000256" key="2">
    <source>
        <dbReference type="ARBA" id="ARBA00022692"/>
    </source>
</evidence>
<evidence type="ECO:0000259" key="8">
    <source>
        <dbReference type="PROSITE" id="PS51212"/>
    </source>
</evidence>
<keyword evidence="10" id="KW-1185">Reference proteome</keyword>
<comment type="caution">
    <text evidence="9">The sequence shown here is derived from an EMBL/GenBank/DDBJ whole genome shotgun (WGS) entry which is preliminary data.</text>
</comment>
<sequence length="224" mass="25228">MFNITSQDDKVNSTSLQPNGEQECRNYCQELAYYYSVLVESSKCFCTNNYIINVTAKSVNNNYCNMFCTGQKNQFCGGTPVDASWPWLGAFYFTIDILSLVNSSGVTWVSDDRMTPVACRQTCDMSNFQYAGLRGTRCVCFNHQHVTPTFTSVERVKNSLCSSSCAESSYLSCGGYNATSVYNLGKCRIFEDPKECMDLYKLGVRSHGIYKLGKEMKRCYFAGE</sequence>
<evidence type="ECO:0000313" key="9">
    <source>
        <dbReference type="EMBL" id="PVD32594.1"/>
    </source>
</evidence>
<evidence type="ECO:0000256" key="7">
    <source>
        <dbReference type="SAM" id="MobiDB-lite"/>
    </source>
</evidence>
<dbReference type="PROSITE" id="PS51212">
    <property type="entry name" value="WSC"/>
    <property type="match status" value="1"/>
</dbReference>
<protein>
    <recommendedName>
        <fullName evidence="8">WSC domain-containing protein</fullName>
    </recommendedName>
</protein>
<name>A0A2T7PGP6_POMCA</name>
<proteinExistence type="predicted"/>
<comment type="subcellular location">
    <subcellularLocation>
        <location evidence="1">Membrane</location>
        <topology evidence="1">Single-pass membrane protein</topology>
    </subcellularLocation>
</comment>
<dbReference type="InterPro" id="IPR002889">
    <property type="entry name" value="WSC_carb-bd"/>
</dbReference>
<dbReference type="Proteomes" id="UP000245119">
    <property type="component" value="Linkage Group LG4"/>
</dbReference>
<evidence type="ECO:0000256" key="1">
    <source>
        <dbReference type="ARBA" id="ARBA00004167"/>
    </source>
</evidence>
<evidence type="ECO:0000256" key="5">
    <source>
        <dbReference type="ARBA" id="ARBA00023136"/>
    </source>
</evidence>
<keyword evidence="3" id="KW-0732">Signal</keyword>
<accession>A0A2T7PGP6</accession>
<feature type="region of interest" description="Disordered" evidence="7">
    <location>
        <begin position="1"/>
        <end position="20"/>
    </location>
</feature>
<dbReference type="PANTHER" id="PTHR24269">
    <property type="entry name" value="KREMEN PROTEIN"/>
    <property type="match status" value="1"/>
</dbReference>
<evidence type="ECO:0000256" key="6">
    <source>
        <dbReference type="ARBA" id="ARBA00023180"/>
    </source>
</evidence>
<dbReference type="InterPro" id="IPR051836">
    <property type="entry name" value="Kremen_rcpt"/>
</dbReference>
<keyword evidence="6" id="KW-0325">Glycoprotein</keyword>
<keyword evidence="2" id="KW-0812">Transmembrane</keyword>
<evidence type="ECO:0000256" key="3">
    <source>
        <dbReference type="ARBA" id="ARBA00022729"/>
    </source>
</evidence>
<keyword evidence="4" id="KW-1133">Transmembrane helix</keyword>
<gene>
    <name evidence="9" type="ORF">C0Q70_08036</name>
</gene>
<dbReference type="AlphaFoldDB" id="A0A2T7PGP6"/>
<evidence type="ECO:0000313" key="10">
    <source>
        <dbReference type="Proteomes" id="UP000245119"/>
    </source>
</evidence>
<dbReference type="GO" id="GO:0005886">
    <property type="term" value="C:plasma membrane"/>
    <property type="evidence" value="ECO:0007669"/>
    <property type="project" value="TreeGrafter"/>
</dbReference>
<feature type="domain" description="WSC" evidence="8">
    <location>
        <begin position="84"/>
        <end position="185"/>
    </location>
</feature>
<dbReference type="STRING" id="400727.A0A2T7PGP6"/>
<dbReference type="PANTHER" id="PTHR24269:SF16">
    <property type="entry name" value="PROTEIN SLG1"/>
    <property type="match status" value="1"/>
</dbReference>
<organism evidence="9 10">
    <name type="scientific">Pomacea canaliculata</name>
    <name type="common">Golden apple snail</name>
    <dbReference type="NCBI Taxonomy" id="400727"/>
    <lineage>
        <taxon>Eukaryota</taxon>
        <taxon>Metazoa</taxon>
        <taxon>Spiralia</taxon>
        <taxon>Lophotrochozoa</taxon>
        <taxon>Mollusca</taxon>
        <taxon>Gastropoda</taxon>
        <taxon>Caenogastropoda</taxon>
        <taxon>Architaenioglossa</taxon>
        <taxon>Ampullarioidea</taxon>
        <taxon>Ampullariidae</taxon>
        <taxon>Pomacea</taxon>
    </lineage>
</organism>
<keyword evidence="5" id="KW-0472">Membrane</keyword>
<dbReference type="SMART" id="SM00321">
    <property type="entry name" value="WSC"/>
    <property type="match status" value="1"/>
</dbReference>
<dbReference type="EMBL" id="PZQS01000004">
    <property type="protein sequence ID" value="PVD32594.1"/>
    <property type="molecule type" value="Genomic_DNA"/>
</dbReference>
<reference evidence="9 10" key="1">
    <citation type="submission" date="2018-04" db="EMBL/GenBank/DDBJ databases">
        <title>The genome of golden apple snail Pomacea canaliculata provides insight into stress tolerance and invasive adaptation.</title>
        <authorList>
            <person name="Liu C."/>
            <person name="Liu B."/>
            <person name="Ren Y."/>
            <person name="Zhang Y."/>
            <person name="Wang H."/>
            <person name="Li S."/>
            <person name="Jiang F."/>
            <person name="Yin L."/>
            <person name="Zhang G."/>
            <person name="Qian W."/>
            <person name="Fan W."/>
        </authorList>
    </citation>
    <scope>NUCLEOTIDE SEQUENCE [LARGE SCALE GENOMIC DNA]</scope>
    <source>
        <strain evidence="9">SZHN2017</strain>
        <tissue evidence="9">Muscle</tissue>
    </source>
</reference>
<dbReference type="Pfam" id="PF01822">
    <property type="entry name" value="WSC"/>
    <property type="match status" value="2"/>
</dbReference>
<evidence type="ECO:0000256" key="4">
    <source>
        <dbReference type="ARBA" id="ARBA00022989"/>
    </source>
</evidence>